<dbReference type="AlphaFoldDB" id="A0A8X6VH46"/>
<proteinExistence type="predicted"/>
<gene>
    <name evidence="1" type="ORF">TNCV_276961</name>
</gene>
<keyword evidence="2" id="KW-1185">Reference proteome</keyword>
<evidence type="ECO:0000313" key="2">
    <source>
        <dbReference type="Proteomes" id="UP000887159"/>
    </source>
</evidence>
<dbReference type="Proteomes" id="UP000887159">
    <property type="component" value="Unassembled WGS sequence"/>
</dbReference>
<reference evidence="1" key="1">
    <citation type="submission" date="2020-08" db="EMBL/GenBank/DDBJ databases">
        <title>Multicomponent nature underlies the extraordinary mechanical properties of spider dragline silk.</title>
        <authorList>
            <person name="Kono N."/>
            <person name="Nakamura H."/>
            <person name="Mori M."/>
            <person name="Yoshida Y."/>
            <person name="Ohtoshi R."/>
            <person name="Malay A.D."/>
            <person name="Moran D.A.P."/>
            <person name="Tomita M."/>
            <person name="Numata K."/>
            <person name="Arakawa K."/>
        </authorList>
    </citation>
    <scope>NUCLEOTIDE SEQUENCE</scope>
</reference>
<protein>
    <submittedName>
        <fullName evidence="1">Uncharacterized protein</fullName>
    </submittedName>
</protein>
<name>A0A8X6VH46_TRICX</name>
<accession>A0A8X6VH46</accession>
<organism evidence="1 2">
    <name type="scientific">Trichonephila clavipes</name>
    <name type="common">Golden silk orbweaver</name>
    <name type="synonym">Nephila clavipes</name>
    <dbReference type="NCBI Taxonomy" id="2585209"/>
    <lineage>
        <taxon>Eukaryota</taxon>
        <taxon>Metazoa</taxon>
        <taxon>Ecdysozoa</taxon>
        <taxon>Arthropoda</taxon>
        <taxon>Chelicerata</taxon>
        <taxon>Arachnida</taxon>
        <taxon>Araneae</taxon>
        <taxon>Araneomorphae</taxon>
        <taxon>Entelegynae</taxon>
        <taxon>Araneoidea</taxon>
        <taxon>Nephilidae</taxon>
        <taxon>Trichonephila</taxon>
    </lineage>
</organism>
<evidence type="ECO:0000313" key="1">
    <source>
        <dbReference type="EMBL" id="GFY07149.1"/>
    </source>
</evidence>
<dbReference type="EMBL" id="BMAU01021268">
    <property type="protein sequence ID" value="GFY07149.1"/>
    <property type="molecule type" value="Genomic_DNA"/>
</dbReference>
<comment type="caution">
    <text evidence="1">The sequence shown here is derived from an EMBL/GenBank/DDBJ whole genome shotgun (WGS) entry which is preliminary data.</text>
</comment>
<sequence length="135" mass="15121">MASLIDGPTWKDYKVYCGDGPRNFKPKSSDEDDTRNGPPLSHIVAKCDIKKINRVAKESLSTTARTSDQNSTKGIIKKYGLTNSCIFRNGLEIELWPIFESPLATTAYPSICRYRFDPNTSTLSITPRRSSSRDV</sequence>